<feature type="non-terminal residue" evidence="3">
    <location>
        <position position="159"/>
    </location>
</feature>
<proteinExistence type="predicted"/>
<dbReference type="Gene3D" id="3.30.559.10">
    <property type="entry name" value="Chloramphenicol acetyltransferase-like domain"/>
    <property type="match status" value="1"/>
</dbReference>
<dbReference type="InterPro" id="IPR001242">
    <property type="entry name" value="Condensation_dom"/>
</dbReference>
<reference evidence="4" key="1">
    <citation type="submission" date="2023-07" db="EMBL/GenBank/DDBJ databases">
        <title>30 novel species of actinomycetes from the DSMZ collection.</title>
        <authorList>
            <person name="Nouioui I."/>
        </authorList>
    </citation>
    <scope>NUCLEOTIDE SEQUENCE [LARGE SCALE GENOMIC DNA]</scope>
    <source>
        <strain evidence="4">DSM 41635</strain>
    </source>
</reference>
<gene>
    <name evidence="3" type="ORF">RM528_34565</name>
</gene>
<dbReference type="InterPro" id="IPR023213">
    <property type="entry name" value="CAT-like_dom_sf"/>
</dbReference>
<organism evidence="3 4">
    <name type="scientific">Streptomyces edwardsiae</name>
    <dbReference type="NCBI Taxonomy" id="3075527"/>
    <lineage>
        <taxon>Bacteria</taxon>
        <taxon>Bacillati</taxon>
        <taxon>Actinomycetota</taxon>
        <taxon>Actinomycetes</taxon>
        <taxon>Kitasatosporales</taxon>
        <taxon>Streptomycetaceae</taxon>
        <taxon>Streptomyces</taxon>
    </lineage>
</organism>
<name>A0ABU2QV57_9ACTN</name>
<evidence type="ECO:0000313" key="3">
    <source>
        <dbReference type="EMBL" id="MDT0406965.1"/>
    </source>
</evidence>
<evidence type="ECO:0000256" key="1">
    <source>
        <dbReference type="SAM" id="MobiDB-lite"/>
    </source>
</evidence>
<evidence type="ECO:0000313" key="4">
    <source>
        <dbReference type="Proteomes" id="UP001180503"/>
    </source>
</evidence>
<feature type="domain" description="Condensation" evidence="2">
    <location>
        <begin position="17"/>
        <end position="133"/>
    </location>
</feature>
<dbReference type="SUPFAM" id="SSF52777">
    <property type="entry name" value="CoA-dependent acyltransferases"/>
    <property type="match status" value="1"/>
</dbReference>
<protein>
    <submittedName>
        <fullName evidence="3">Condensation domain-containing protein</fullName>
    </submittedName>
</protein>
<dbReference type="Pfam" id="PF00668">
    <property type="entry name" value="Condensation"/>
    <property type="match status" value="1"/>
</dbReference>
<sequence length="159" mass="17362">DLELVFHDVRGSADPVQKAREMASAIQHTPLPLTGQLVKFALFRTRQDEYFLFGLGHHISVDGLGMALVSRRIATIYTALVSGEPVPPAYFGTLQDLVDCETEYQASQSFQDDLAYWQDNLPSEGGVDQGPPSAENGRDAYAPSASVEVDRVAVGHIKE</sequence>
<dbReference type="EMBL" id="JAVRFB010000214">
    <property type="protein sequence ID" value="MDT0406965.1"/>
    <property type="molecule type" value="Genomic_DNA"/>
</dbReference>
<dbReference type="Proteomes" id="UP001180503">
    <property type="component" value="Unassembled WGS sequence"/>
</dbReference>
<feature type="region of interest" description="Disordered" evidence="1">
    <location>
        <begin position="121"/>
        <end position="142"/>
    </location>
</feature>
<feature type="non-terminal residue" evidence="3">
    <location>
        <position position="1"/>
    </location>
</feature>
<accession>A0ABU2QV57</accession>
<evidence type="ECO:0000259" key="2">
    <source>
        <dbReference type="Pfam" id="PF00668"/>
    </source>
</evidence>
<comment type="caution">
    <text evidence="3">The sequence shown here is derived from an EMBL/GenBank/DDBJ whole genome shotgun (WGS) entry which is preliminary data.</text>
</comment>